<gene>
    <name evidence="2" type="ORF">BB558_004984</name>
</gene>
<comment type="caution">
    <text evidence="2">The sequence shown here is derived from an EMBL/GenBank/DDBJ whole genome shotgun (WGS) entry which is preliminary data.</text>
</comment>
<organism evidence="2 3">
    <name type="scientific">Smittium angustum</name>
    <dbReference type="NCBI Taxonomy" id="133377"/>
    <lineage>
        <taxon>Eukaryota</taxon>
        <taxon>Fungi</taxon>
        <taxon>Fungi incertae sedis</taxon>
        <taxon>Zoopagomycota</taxon>
        <taxon>Kickxellomycotina</taxon>
        <taxon>Harpellomycetes</taxon>
        <taxon>Harpellales</taxon>
        <taxon>Legeriomycetaceae</taxon>
        <taxon>Smittium</taxon>
    </lineage>
</organism>
<protein>
    <submittedName>
        <fullName evidence="2">Uncharacterized protein</fullName>
    </submittedName>
</protein>
<name>A0A2U1J1W0_SMIAN</name>
<feature type="region of interest" description="Disordered" evidence="1">
    <location>
        <begin position="1"/>
        <end position="22"/>
    </location>
</feature>
<feature type="region of interest" description="Disordered" evidence="1">
    <location>
        <begin position="1779"/>
        <end position="1808"/>
    </location>
</feature>
<sequence length="2050" mass="237970">MTNLPKNNNKREPKSTDNEGDVNFKGSSELAFENILFYLEYKKLENVHYDIIFKNFIEISEGLENKTALEMVFTSELFKSFPYGSLKQISESINYKLLTSTIREALKIVELLKGVCMKTINYQFVSFESLVELFNRNGTLNTNKMVPSLLEDEEFLLSRMDILNDFNDSSLIGLKIAILDLTSFYLSAGYKIAKKDMISIQVFFAAFMGFNKISVQRVNLDIRISLQDFKIEENSVNTKDIFGKEKNTNLKRKGQLTREFLLNQIFPIFEQLVDNGCGNFYEDFSAHKIVLQSEKRSIFQSTFRKQKSAKLPKVPFDRKTLKKSFSQNLNRDEKPAIKMTSTKNLDNDLKKKTDIEKEQLVSANEPDRNSTETHRTMDSNELISVDHLNSSTNKAVSCNSDTKSSFSTFNENKNGDALLQDQVGETVEEPQKNHHKPVIPSFYIAELSLLLLQNLDYDIGYPKQYFLSWITILFTVLFKYNTDEKKLYSLTVSVMKKVFLLFVKETIFAHKNLIIQIIRCVVTKNCEKKTSTFGSVMAAHYMLCYLSILDINNSVNHTQVKLPFVVTDVDYQQFEPEITNLLNIAFYNMVLSGNLNLYLEQILMKHRDHFIIKNKLDSLSPFIHKRIYYIFKNLSTTFEIKEEKERYFNIVEKKSDLSEINKINLSNKILWAPLNYFNEQEIKLENFEKFAISFKERISFAINYLKLVFENGKKKHTLFDLNHYLELIHSGIREKLLKVLHYCISKKQNNNNFVWIGKSIFKLTYLIIMNTDQTVYKINSEYYVMFDKVLTLILNNYEISQKSIIKYIEAFCTVGTAVEYRPHYFFYRKENDFGAKFESKYFSFADSYNPGLIYSMTKTIENSANIFEKSIGMLGMNFFIRYLHEVIKKKVKSASINNCFLSFFYLYRKSENVCKTITNFESAVKKLKILSRTNKTENNQLNLGKQNIAKEDEFFEENVDYFDLPEKDSEINHPSSSKYSIPVKTDQNNERGDKWEDIKTQSVNFSNENAEFYKNGNYKNSEAWGKSRNLNKPSYKNGLFKRDLKTKESGTYQRSKSFFKIDSRYKTKNTTKKNKKNYLKVKIPIPKSEHLIFYSVYDSSRNTIFSQLITILKNIFNFLIDSTMDDICTINKSGASSLDVWVSLGYYLQYNTENSDKNLQNLFEYFPTLNKNSKIFDENLEIYMKIVTSLRIAVNVAKYEPIFMEKIYEVAKITSSLANISSFTTSPNYSDSENHINNQFLFLMNLAFSIEGVIIIKQLMWEKLGITNLGDIYNDFNINLAKVLYHKTDTGSTKSPMFVSILDSEFDIKDFERYYWLLSSYIQCTAISVSENYNNQKQTNILNYILDLQCQQNETMPEYLLEHQHKLKLIINSETPENTKNNLEGNLKKLSQISNKDFTYNLMSGLKNYLFKDFLWTNVHTSTWIILVSILGKLSKTFLRSKLLISMNEKSIDNIKTDLSKNKSAYLSIPNSIDINRSYSSQIIPDKSPNPGFHKKLLIPLKTFSTPPSSKKSLKNRLSLTPKSSQSLIKPKAMIKLKNGEIIETNDIENQKKAFVSNTLDEKETEFSTFKIENNPKKFRTNSTNLKNGDIKTKSNNYADNISDKIPGTKIPQIDNFEPTDIYSSNPLFYITSSQLLLKFVSYKTFLLAKNAHFFCYKLDFDTWKSQFIGPIFNPEGRDSCNDSKSIKSNQISRFGNKYDYRKLIDTNIIYDDQDRLLIIDFDKLCEYENNCCVVNTNGWSFELDTNYFSYSRAILDGLKIVGNILMNKNVLRDAYDMSSENPAQKSDMETKTPSSAVRTENDTEDLLNPDKKNLVDIIVSELNTFKTSTVKRVLSKKHYPKKSNLKARPQITLIKNTDNNPTQTDIESSVSKGLLTPIITNKSNREYIHNAIPRNTLQYFMVDLVLLKSFIAFSTYRDIKNHSNHFDSNNTKAYLGSCLSEYELCSKMAISLYPDFEDSWLGRTLDHLYRKLSDDDIPEKAVPLQKFISKIFLKESSEKDGGVPIKPYYSYGMGYGSENNEENFVLPLLYGHEMLFVESLKRIIEIDDI</sequence>
<proteinExistence type="predicted"/>
<evidence type="ECO:0000256" key="1">
    <source>
        <dbReference type="SAM" id="MobiDB-lite"/>
    </source>
</evidence>
<dbReference type="EMBL" id="MBFU01000490">
    <property type="protein sequence ID" value="PVZ99007.1"/>
    <property type="molecule type" value="Genomic_DNA"/>
</dbReference>
<dbReference type="Proteomes" id="UP000245591">
    <property type="component" value="Unassembled WGS sequence"/>
</dbReference>
<feature type="region of interest" description="Disordered" evidence="1">
    <location>
        <begin position="322"/>
        <end position="345"/>
    </location>
</feature>
<feature type="region of interest" description="Disordered" evidence="1">
    <location>
        <begin position="970"/>
        <end position="990"/>
    </location>
</feature>
<evidence type="ECO:0000313" key="2">
    <source>
        <dbReference type="EMBL" id="PVZ99007.1"/>
    </source>
</evidence>
<keyword evidence="3" id="KW-1185">Reference proteome</keyword>
<accession>A0A2U1J1W0</accession>
<evidence type="ECO:0000313" key="3">
    <source>
        <dbReference type="Proteomes" id="UP000245591"/>
    </source>
</evidence>
<reference evidence="2 3" key="1">
    <citation type="journal article" date="2018" name="MBio">
        <title>Comparative Genomics Reveals the Core Gene Toolbox for the Fungus-Insect Symbiosis.</title>
        <authorList>
            <person name="Wang Y."/>
            <person name="Stata M."/>
            <person name="Wang W."/>
            <person name="Stajich J.E."/>
            <person name="White M.M."/>
            <person name="Moncalvo J.M."/>
        </authorList>
    </citation>
    <scope>NUCLEOTIDE SEQUENCE [LARGE SCALE GENOMIC DNA]</scope>
    <source>
        <strain evidence="2 3">AUS-126-30</strain>
    </source>
</reference>